<keyword evidence="2" id="KW-1185">Reference proteome</keyword>
<reference evidence="1 2" key="1">
    <citation type="journal article" date="2016" name="PLoS ONE">
        <title>A First Insight into the Genome of the Filter-Feeder Mussel Mytilus galloprovincialis.</title>
        <authorList>
            <person name="Murgarella M."/>
            <person name="Puiu D."/>
            <person name="Novoa B."/>
            <person name="Figueras A."/>
            <person name="Posada D."/>
            <person name="Canchaya C."/>
        </authorList>
    </citation>
    <scope>NUCLEOTIDE SEQUENCE [LARGE SCALE GENOMIC DNA]</scope>
    <source>
        <tissue evidence="1">Muscle</tissue>
    </source>
</reference>
<sequence>MSNHRQDFRAYISLDGNFQIDTIRSSKEHIIFYHKKRNYRTFYIVSDQQEPPIGDVVVVRTTKKIVEQTVIDKLENKHKQGLWSVLCNNVVTVATSTKVAIENGIEELVRLPIDGQLFGTIPVLRQSSLVRLGQQLSEDECYKLGVKLNISEEKLSNIDSKLDFKTAMFEIWRPPRPNETLVFNLVIALKKIRMGNEADAVQKAFVDNVEFNPDC</sequence>
<name>A0A3L5TVC9_MYTGA</name>
<feature type="non-terminal residue" evidence="1">
    <location>
        <position position="1"/>
    </location>
</feature>
<dbReference type="AlphaFoldDB" id="A0A3L5TVC9"/>
<dbReference type="EMBL" id="KV581286">
    <property type="protein sequence ID" value="OPL33860.1"/>
    <property type="molecule type" value="Genomic_DNA"/>
</dbReference>
<protein>
    <recommendedName>
        <fullName evidence="3">Death domain-containing protein</fullName>
    </recommendedName>
</protein>
<comment type="caution">
    <text evidence="1">The sequence shown here is derived from an EMBL/GenBank/DDBJ whole genome shotgun (WGS) entry which is preliminary data.</text>
</comment>
<evidence type="ECO:0000313" key="2">
    <source>
        <dbReference type="Proteomes" id="UP000266721"/>
    </source>
</evidence>
<dbReference type="Proteomes" id="UP000266721">
    <property type="component" value="Unassembled WGS sequence"/>
</dbReference>
<evidence type="ECO:0000313" key="1">
    <source>
        <dbReference type="EMBL" id="OPL33860.1"/>
    </source>
</evidence>
<gene>
    <name evidence="1" type="ORF">AM593_00416</name>
</gene>
<accession>A0A3L5TVC9</accession>
<evidence type="ECO:0008006" key="3">
    <source>
        <dbReference type="Google" id="ProtNLM"/>
    </source>
</evidence>
<proteinExistence type="predicted"/>
<organism evidence="1 2">
    <name type="scientific">Mytilus galloprovincialis</name>
    <name type="common">Mediterranean mussel</name>
    <dbReference type="NCBI Taxonomy" id="29158"/>
    <lineage>
        <taxon>Eukaryota</taxon>
        <taxon>Metazoa</taxon>
        <taxon>Spiralia</taxon>
        <taxon>Lophotrochozoa</taxon>
        <taxon>Mollusca</taxon>
        <taxon>Bivalvia</taxon>
        <taxon>Autobranchia</taxon>
        <taxon>Pteriomorphia</taxon>
        <taxon>Mytilida</taxon>
        <taxon>Mytiloidea</taxon>
        <taxon>Mytilidae</taxon>
        <taxon>Mytilinae</taxon>
        <taxon>Mytilus</taxon>
    </lineage>
</organism>